<evidence type="ECO:0000259" key="3">
    <source>
        <dbReference type="Pfam" id="PF01648"/>
    </source>
</evidence>
<comment type="caution">
    <text evidence="4">The sequence shown here is derived from an EMBL/GenBank/DDBJ whole genome shotgun (WGS) entry which is preliminary data.</text>
</comment>
<evidence type="ECO:0000313" key="5">
    <source>
        <dbReference type="Proteomes" id="UP001176468"/>
    </source>
</evidence>
<dbReference type="RefSeq" id="WP_304561489.1">
    <property type="nucleotide sequence ID" value="NZ_JAUQSZ010000007.1"/>
</dbReference>
<evidence type="ECO:0000256" key="2">
    <source>
        <dbReference type="ARBA" id="ARBA00022679"/>
    </source>
</evidence>
<dbReference type="Pfam" id="PF01648">
    <property type="entry name" value="ACPS"/>
    <property type="match status" value="1"/>
</dbReference>
<feature type="domain" description="4'-phosphopantetheinyl transferase" evidence="3">
    <location>
        <begin position="101"/>
        <end position="179"/>
    </location>
</feature>
<evidence type="ECO:0000313" key="4">
    <source>
        <dbReference type="EMBL" id="MDO7843036.1"/>
    </source>
</evidence>
<dbReference type="InterPro" id="IPR037143">
    <property type="entry name" value="4-PPantetheinyl_Trfase_dom_sf"/>
</dbReference>
<dbReference type="GO" id="GO:0016740">
    <property type="term" value="F:transferase activity"/>
    <property type="evidence" value="ECO:0007669"/>
    <property type="project" value="UniProtKB-KW"/>
</dbReference>
<dbReference type="InterPro" id="IPR008278">
    <property type="entry name" value="4-PPantetheinyl_Trfase_dom"/>
</dbReference>
<dbReference type="Proteomes" id="UP001176468">
    <property type="component" value="Unassembled WGS sequence"/>
</dbReference>
<name>A0ABT9A213_9SPHN</name>
<comment type="similarity">
    <text evidence="1">Belongs to the P-Pant transferase superfamily. Gsp/Sfp/HetI/AcpT family.</text>
</comment>
<organism evidence="4 5">
    <name type="scientific">Sphingomonas immobilis</name>
    <dbReference type="NCBI Taxonomy" id="3063997"/>
    <lineage>
        <taxon>Bacteria</taxon>
        <taxon>Pseudomonadati</taxon>
        <taxon>Pseudomonadota</taxon>
        <taxon>Alphaproteobacteria</taxon>
        <taxon>Sphingomonadales</taxon>
        <taxon>Sphingomonadaceae</taxon>
        <taxon>Sphingomonas</taxon>
    </lineage>
</organism>
<dbReference type="PANTHER" id="PTHR12215:SF10">
    <property type="entry name" value="L-AMINOADIPATE-SEMIALDEHYDE DEHYDROGENASE-PHOSPHOPANTETHEINYL TRANSFERASE"/>
    <property type="match status" value="1"/>
</dbReference>
<dbReference type="EMBL" id="JAUQSZ010000007">
    <property type="protein sequence ID" value="MDO7843036.1"/>
    <property type="molecule type" value="Genomic_DNA"/>
</dbReference>
<gene>
    <name evidence="4" type="ORF">Q5H94_11940</name>
</gene>
<sequence length="219" mass="23773">MAHAEVFHGSLDVGEAEVARLTHLLSVEERERAARFHFARDRRRFVVRRARLREVLGTATAERLVYTENVYGKPRLSNNAVRFSATHSGDTWAIAISSVEVGLDIEAHDTAVDWRDLAAGLFGANEIAALHALPEAEARHAFFDVWARKEAFVKAIGMGLSYPLDAFEVSAGHDARLIAGADGWAITRLDLSANYGAALVLADDGSPVDVTLRAALVAA</sequence>
<accession>A0ABT9A213</accession>
<dbReference type="PANTHER" id="PTHR12215">
    <property type="entry name" value="PHOSPHOPANTETHEINE TRANSFERASE"/>
    <property type="match status" value="1"/>
</dbReference>
<dbReference type="SUPFAM" id="SSF56214">
    <property type="entry name" value="4'-phosphopantetheinyl transferase"/>
    <property type="match status" value="2"/>
</dbReference>
<proteinExistence type="inferred from homology"/>
<keyword evidence="5" id="KW-1185">Reference proteome</keyword>
<evidence type="ECO:0000256" key="1">
    <source>
        <dbReference type="ARBA" id="ARBA00010990"/>
    </source>
</evidence>
<dbReference type="Gene3D" id="3.90.470.20">
    <property type="entry name" value="4'-phosphopantetheinyl transferase domain"/>
    <property type="match status" value="2"/>
</dbReference>
<keyword evidence="2 4" id="KW-0808">Transferase</keyword>
<dbReference type="InterPro" id="IPR050559">
    <property type="entry name" value="P-Pant_transferase_sf"/>
</dbReference>
<protein>
    <submittedName>
        <fullName evidence="4">4'-phosphopantetheinyl transferase superfamily protein</fullName>
    </submittedName>
</protein>
<reference evidence="4" key="1">
    <citation type="submission" date="2023-07" db="EMBL/GenBank/DDBJ databases">
        <authorList>
            <person name="Kim M.K."/>
        </authorList>
    </citation>
    <scope>NUCLEOTIDE SEQUENCE</scope>
    <source>
        <strain evidence="4">CA1-15</strain>
    </source>
</reference>